<dbReference type="AlphaFoldDB" id="A0A9N7Y5S2"/>
<evidence type="ECO:0000313" key="2">
    <source>
        <dbReference type="EMBL" id="CAB1413851.1"/>
    </source>
</evidence>
<evidence type="ECO:0000256" key="1">
    <source>
        <dbReference type="SAM" id="MobiDB-lite"/>
    </source>
</evidence>
<name>A0A9N7Y5S2_PLEPL</name>
<feature type="region of interest" description="Disordered" evidence="1">
    <location>
        <begin position="1"/>
        <end position="21"/>
    </location>
</feature>
<protein>
    <submittedName>
        <fullName evidence="2">Uncharacterized protein</fullName>
    </submittedName>
</protein>
<proteinExistence type="predicted"/>
<feature type="region of interest" description="Disordered" evidence="1">
    <location>
        <begin position="43"/>
        <end position="70"/>
    </location>
</feature>
<comment type="caution">
    <text evidence="2">The sequence shown here is derived from an EMBL/GenBank/DDBJ whole genome shotgun (WGS) entry which is preliminary data.</text>
</comment>
<gene>
    <name evidence="2" type="ORF">PLEPLA_LOCUS1554</name>
</gene>
<sequence length="159" mass="17000">MSLDEGLATPSGRVDPPWAPAPVPVQLNAEKVQDAVRHAGFSTLIRADHPPRTGGTEGCESAEGPGGAAEEERVFVRDLIHSLRLQWRGGAVFSALTTTPLFLAQQESLEKKRGFYSASPSTSSPSPGFLKPIHALSVFHRQAAGVWEGAHFTRGAFQS</sequence>
<dbReference type="EMBL" id="CADEAL010000075">
    <property type="protein sequence ID" value="CAB1413851.1"/>
    <property type="molecule type" value="Genomic_DNA"/>
</dbReference>
<evidence type="ECO:0000313" key="3">
    <source>
        <dbReference type="Proteomes" id="UP001153269"/>
    </source>
</evidence>
<accession>A0A9N7Y5S2</accession>
<reference evidence="2" key="1">
    <citation type="submission" date="2020-03" db="EMBL/GenBank/DDBJ databases">
        <authorList>
            <person name="Weist P."/>
        </authorList>
    </citation>
    <scope>NUCLEOTIDE SEQUENCE</scope>
</reference>
<keyword evidence="3" id="KW-1185">Reference proteome</keyword>
<dbReference type="Proteomes" id="UP001153269">
    <property type="component" value="Unassembled WGS sequence"/>
</dbReference>
<organism evidence="2 3">
    <name type="scientific">Pleuronectes platessa</name>
    <name type="common">European plaice</name>
    <dbReference type="NCBI Taxonomy" id="8262"/>
    <lineage>
        <taxon>Eukaryota</taxon>
        <taxon>Metazoa</taxon>
        <taxon>Chordata</taxon>
        <taxon>Craniata</taxon>
        <taxon>Vertebrata</taxon>
        <taxon>Euteleostomi</taxon>
        <taxon>Actinopterygii</taxon>
        <taxon>Neopterygii</taxon>
        <taxon>Teleostei</taxon>
        <taxon>Neoteleostei</taxon>
        <taxon>Acanthomorphata</taxon>
        <taxon>Carangaria</taxon>
        <taxon>Pleuronectiformes</taxon>
        <taxon>Pleuronectoidei</taxon>
        <taxon>Pleuronectidae</taxon>
        <taxon>Pleuronectes</taxon>
    </lineage>
</organism>